<protein>
    <submittedName>
        <fullName evidence="1">Uncharacterized protein</fullName>
    </submittedName>
</protein>
<comment type="caution">
    <text evidence="1">The sequence shown here is derived from an EMBL/GenBank/DDBJ whole genome shotgun (WGS) entry which is preliminary data.</text>
</comment>
<evidence type="ECO:0000313" key="2">
    <source>
        <dbReference type="Proteomes" id="UP001367508"/>
    </source>
</evidence>
<reference evidence="1 2" key="1">
    <citation type="submission" date="2024-01" db="EMBL/GenBank/DDBJ databases">
        <title>The genomes of 5 underutilized Papilionoideae crops provide insights into root nodulation and disease resistanc.</title>
        <authorList>
            <person name="Jiang F."/>
        </authorList>
    </citation>
    <scope>NUCLEOTIDE SEQUENCE [LARGE SCALE GENOMIC DNA]</scope>
    <source>
        <strain evidence="1">LVBAO_FW01</strain>
        <tissue evidence="1">Leaves</tissue>
    </source>
</reference>
<evidence type="ECO:0000313" key="1">
    <source>
        <dbReference type="EMBL" id="KAK7305363.1"/>
    </source>
</evidence>
<dbReference type="AlphaFoldDB" id="A0AAN9JUH4"/>
<proteinExistence type="predicted"/>
<accession>A0AAN9JUH4</accession>
<dbReference type="Proteomes" id="UP001367508">
    <property type="component" value="Unassembled WGS sequence"/>
</dbReference>
<gene>
    <name evidence="1" type="ORF">VNO77_43268</name>
</gene>
<sequence length="73" mass="8320">MLLQEVCLIYAVWTIANAGKQIQHVGHAIWSREKFWIFSLVDDMKSDEHANLFGKGRVELGAPFNKRASNNAF</sequence>
<name>A0AAN9JUH4_CANGL</name>
<dbReference type="EMBL" id="JAYMYQ010000011">
    <property type="protein sequence ID" value="KAK7305363.1"/>
    <property type="molecule type" value="Genomic_DNA"/>
</dbReference>
<organism evidence="1 2">
    <name type="scientific">Canavalia gladiata</name>
    <name type="common">Sword bean</name>
    <name type="synonym">Dolichos gladiatus</name>
    <dbReference type="NCBI Taxonomy" id="3824"/>
    <lineage>
        <taxon>Eukaryota</taxon>
        <taxon>Viridiplantae</taxon>
        <taxon>Streptophyta</taxon>
        <taxon>Embryophyta</taxon>
        <taxon>Tracheophyta</taxon>
        <taxon>Spermatophyta</taxon>
        <taxon>Magnoliopsida</taxon>
        <taxon>eudicotyledons</taxon>
        <taxon>Gunneridae</taxon>
        <taxon>Pentapetalae</taxon>
        <taxon>rosids</taxon>
        <taxon>fabids</taxon>
        <taxon>Fabales</taxon>
        <taxon>Fabaceae</taxon>
        <taxon>Papilionoideae</taxon>
        <taxon>50 kb inversion clade</taxon>
        <taxon>NPAAA clade</taxon>
        <taxon>indigoferoid/millettioid clade</taxon>
        <taxon>Phaseoleae</taxon>
        <taxon>Canavalia</taxon>
    </lineage>
</organism>
<keyword evidence="2" id="KW-1185">Reference proteome</keyword>